<dbReference type="Proteomes" id="UP000245461">
    <property type="component" value="Unassembled WGS sequence"/>
</dbReference>
<gene>
    <name evidence="2" type="ORF">DKG74_10685</name>
</gene>
<dbReference type="OrthoDB" id="8448536at2"/>
<evidence type="ECO:0000313" key="2">
    <source>
        <dbReference type="EMBL" id="PWR22878.1"/>
    </source>
</evidence>
<dbReference type="RefSeq" id="WP_109905534.1">
    <property type="nucleotide sequence ID" value="NZ_QGLE01000005.1"/>
</dbReference>
<organism evidence="2 3">
    <name type="scientific">Zavarzinia aquatilis</name>
    <dbReference type="NCBI Taxonomy" id="2211142"/>
    <lineage>
        <taxon>Bacteria</taxon>
        <taxon>Pseudomonadati</taxon>
        <taxon>Pseudomonadota</taxon>
        <taxon>Alphaproteobacteria</taxon>
        <taxon>Rhodospirillales</taxon>
        <taxon>Zavarziniaceae</taxon>
        <taxon>Zavarzinia</taxon>
    </lineage>
</organism>
<dbReference type="PROSITE" id="PS51257">
    <property type="entry name" value="PROKAR_LIPOPROTEIN"/>
    <property type="match status" value="1"/>
</dbReference>
<feature type="signal peptide" evidence="1">
    <location>
        <begin position="1"/>
        <end position="19"/>
    </location>
</feature>
<keyword evidence="1" id="KW-0732">Signal</keyword>
<protein>
    <submittedName>
        <fullName evidence="2">Uncharacterized protein</fullName>
    </submittedName>
</protein>
<proteinExistence type="predicted"/>
<dbReference type="AlphaFoldDB" id="A0A317E6Y8"/>
<keyword evidence="3" id="KW-1185">Reference proteome</keyword>
<reference evidence="2 3" key="1">
    <citation type="submission" date="2018-05" db="EMBL/GenBank/DDBJ databases">
        <title>Zavarzinia sp. HR-AS.</title>
        <authorList>
            <person name="Lee Y."/>
            <person name="Jeon C.O."/>
        </authorList>
    </citation>
    <scope>NUCLEOTIDE SEQUENCE [LARGE SCALE GENOMIC DNA]</scope>
    <source>
        <strain evidence="2 3">HR-AS</strain>
    </source>
</reference>
<feature type="chain" id="PRO_5016237292" evidence="1">
    <location>
        <begin position="20"/>
        <end position="284"/>
    </location>
</feature>
<accession>A0A317E6Y8</accession>
<evidence type="ECO:0000256" key="1">
    <source>
        <dbReference type="SAM" id="SignalP"/>
    </source>
</evidence>
<dbReference type="EMBL" id="QGLE01000005">
    <property type="protein sequence ID" value="PWR22878.1"/>
    <property type="molecule type" value="Genomic_DNA"/>
</dbReference>
<name>A0A317E6Y8_9PROT</name>
<comment type="caution">
    <text evidence="2">The sequence shown here is derived from an EMBL/GenBank/DDBJ whole genome shotgun (WGS) entry which is preliminary data.</text>
</comment>
<sequence>MAWRLCLSIMLMLALSACSRDRPSWFSRERKPPPTLVVPFTRLGTVPVLAGAPVLVVPTQGLPATVDGLPIRLATAIVDALVARDVLAATRSAGASTYLLQTAVEGDSLRARMVGPDGLAIIDKAVPLDAPVEQLDRAGLERLAAAVASAIVALPDGEATMAQGGTRVRVVGVEGAPGDGNRALALALERDLARRGLVVVDAEGPDILSIRGRVEVTRKETRDHVVLLWQVSAPGQDGVATIRQENDVPSGALDSKWGLIAPAAAEGGGDGITEAISAFAARGR</sequence>
<evidence type="ECO:0000313" key="3">
    <source>
        <dbReference type="Proteomes" id="UP000245461"/>
    </source>
</evidence>